<evidence type="ECO:0000256" key="11">
    <source>
        <dbReference type="ARBA" id="ARBA00037899"/>
    </source>
</evidence>
<dbReference type="AlphaFoldDB" id="A0A396ZTM6"/>
<feature type="domain" description="Acyl-CoA oxidase/dehydrogenase middle" evidence="17">
    <location>
        <begin position="500"/>
        <end position="591"/>
    </location>
</feature>
<evidence type="ECO:0000259" key="15">
    <source>
        <dbReference type="Pfam" id="PF00441"/>
    </source>
</evidence>
<evidence type="ECO:0000256" key="12">
    <source>
        <dbReference type="ARBA" id="ARBA00037927"/>
    </source>
</evidence>
<keyword evidence="5" id="KW-0378">Hydrolase</keyword>
<comment type="catalytic activity">
    <reaction evidence="14">
        <text>glutaryl-CoA + oxidized [electron-transfer flavoprotein] + 2 H(+) = (2E)-butenoyl-CoA + reduced [electron-transfer flavoprotein] + CO2</text>
        <dbReference type="Rhea" id="RHEA:13389"/>
        <dbReference type="Rhea" id="RHEA-COMP:10685"/>
        <dbReference type="Rhea" id="RHEA-COMP:10686"/>
        <dbReference type="ChEBI" id="CHEBI:15378"/>
        <dbReference type="ChEBI" id="CHEBI:16526"/>
        <dbReference type="ChEBI" id="CHEBI:57332"/>
        <dbReference type="ChEBI" id="CHEBI:57378"/>
        <dbReference type="ChEBI" id="CHEBI:57692"/>
        <dbReference type="ChEBI" id="CHEBI:58307"/>
        <dbReference type="EC" id="1.3.8.6"/>
    </reaction>
</comment>
<dbReference type="InterPro" id="IPR002772">
    <property type="entry name" value="Glyco_hydro_3_C"/>
</dbReference>
<comment type="caution">
    <text evidence="19">The sequence shown here is derived from an EMBL/GenBank/DDBJ whole genome shotgun (WGS) entry which is preliminary data.</text>
</comment>
<dbReference type="Gene3D" id="2.40.110.10">
    <property type="entry name" value="Butyryl-CoA Dehydrogenase, subunit A, domain 2"/>
    <property type="match status" value="1"/>
</dbReference>
<dbReference type="EMBL" id="QUSZ01009483">
    <property type="protein sequence ID" value="RHX99032.1"/>
    <property type="molecule type" value="Genomic_DNA"/>
</dbReference>
<feature type="domain" description="Acyl-CoA dehydrogenase/oxidase C-terminal" evidence="15">
    <location>
        <begin position="606"/>
        <end position="700"/>
    </location>
</feature>
<feature type="non-terminal residue" evidence="19">
    <location>
        <position position="1"/>
    </location>
</feature>
<dbReference type="Gene3D" id="3.20.20.300">
    <property type="entry name" value="Glycoside hydrolase, family 3, N-terminal domain"/>
    <property type="match status" value="1"/>
</dbReference>
<dbReference type="Pfam" id="PF02770">
    <property type="entry name" value="Acyl-CoA_dh_M"/>
    <property type="match status" value="1"/>
</dbReference>
<feature type="domain" description="Glycoside hydrolase family 3 C-terminal" evidence="16">
    <location>
        <begin position="144"/>
        <end position="375"/>
    </location>
</feature>
<dbReference type="InterPro" id="IPR036250">
    <property type="entry name" value="AcylCo_DH-like_C"/>
</dbReference>
<dbReference type="InterPro" id="IPR017853">
    <property type="entry name" value="GH"/>
</dbReference>
<feature type="domain" description="Acyl-CoA dehydrogenase/oxidase N-terminal" evidence="18">
    <location>
        <begin position="402"/>
        <end position="495"/>
    </location>
</feature>
<comment type="pathway">
    <text evidence="12">Amino-acid metabolism; tryptophan metabolism.</text>
</comment>
<evidence type="ECO:0000256" key="10">
    <source>
        <dbReference type="ARBA" id="ARBA00023295"/>
    </source>
</evidence>
<dbReference type="InterPro" id="IPR037069">
    <property type="entry name" value="AcylCoA_DH/ox_N_sf"/>
</dbReference>
<dbReference type="GO" id="GO:0004361">
    <property type="term" value="F:glutaryl-CoA dehydrogenase activity"/>
    <property type="evidence" value="ECO:0007669"/>
    <property type="project" value="UniProtKB-EC"/>
</dbReference>
<dbReference type="Pfam" id="PF00441">
    <property type="entry name" value="Acyl-CoA_dh_1"/>
    <property type="match status" value="1"/>
</dbReference>
<dbReference type="SUPFAM" id="SSF56645">
    <property type="entry name" value="Acyl-CoA dehydrogenase NM domain-like"/>
    <property type="match status" value="1"/>
</dbReference>
<dbReference type="InterPro" id="IPR036881">
    <property type="entry name" value="Glyco_hydro_3_C_sf"/>
</dbReference>
<dbReference type="EC" id="1.3.8.6" evidence="13"/>
<dbReference type="InterPro" id="IPR009075">
    <property type="entry name" value="AcylCo_DH/oxidase_C"/>
</dbReference>
<evidence type="ECO:0000259" key="16">
    <source>
        <dbReference type="Pfam" id="PF01915"/>
    </source>
</evidence>
<evidence type="ECO:0000313" key="19">
    <source>
        <dbReference type="EMBL" id="RHX99032.1"/>
    </source>
</evidence>
<dbReference type="InterPro" id="IPR013786">
    <property type="entry name" value="AcylCoA_DH/ox_N"/>
</dbReference>
<protein>
    <recommendedName>
        <fullName evidence="13">glutaryl-CoA dehydrogenase (ETF)</fullName>
        <ecNumber evidence="13">1.3.8.6</ecNumber>
    </recommendedName>
</protein>
<dbReference type="InterPro" id="IPR009100">
    <property type="entry name" value="AcylCoA_DH/oxidase_NM_dom_sf"/>
</dbReference>
<sequence length="712" mass="77480">KLLRHDVAFKGMLVTNFDILFALIHTLTLDLYSDDADWAVINDLHNFHHVAASDRDAVRQTLSHTSIDMIMVASDTLFINHTLALLKEENQLHVARLRESVRRITALKLCLNLYEVPVPGKDVVDLVGDAASQRLAYKLASESIVLLQNANSTLPIAVSSRIFLTGPSMASIGYLCGGWSLAWQGLSSDNALFPHGQTVQDALRVACPSCAIEAIPGVDIHGAYSKDVLDDAVKKASRSDYTVVVLGEGPYAEKPGDIDDLDLPRGQQEYVRALAATGTKVVLVLVQGRPRLLRGLLDVVHAVLNAMLPCELGGAAIADILLGSVNPSGRLPFTYPKTMADSAVPYYHRQNLGCVVNETFGECEHEWPFGAGSSYSTFAYSNFTLSVVLMENLVTYINRWKQLLPRIVKANRNATFDKNIMKEMGELGLLGPTIKGYDCAGVGYVSYGLIANAVERVDSAYRSAMSVQSSLVMWPIYKFGSEEQKQKYIPQLASGNLIGCFGLTEPNHGSDPSSMETRARLDGDHFVLNGAKNWITNAPIADVFIIWAKDDHGDIRGFILEKDMPGLSTSYIEGKATLMASATGMIAMEDVKVPKANMLPNVKGLKKLADMVTEINLGLFACLQVGRLQDQGPVAPEIISVVKRNSCGKALDIARTARDMLGGNGVSDEYHIVRHSMNLEAVNTYEGTHDVHALIIGRAVTGIPAFVPRMAP</sequence>
<dbReference type="VEuPathDB" id="FungiDB:H257_03893"/>
<keyword evidence="8" id="KW-0560">Oxidoreductase</keyword>
<comment type="subcellular location">
    <subcellularLocation>
        <location evidence="2">Mitochondrion matrix</location>
    </subcellularLocation>
</comment>
<dbReference type="InterPro" id="IPR046373">
    <property type="entry name" value="Acyl-CoA_Oxase/DH_mid-dom_sf"/>
</dbReference>
<dbReference type="SUPFAM" id="SSF47203">
    <property type="entry name" value="Acyl-CoA dehydrogenase C-terminal domain-like"/>
    <property type="match status" value="1"/>
</dbReference>
<evidence type="ECO:0000259" key="17">
    <source>
        <dbReference type="Pfam" id="PF02770"/>
    </source>
</evidence>
<gene>
    <name evidence="19" type="ORF">DYB36_006650</name>
</gene>
<reference evidence="19 20" key="1">
    <citation type="submission" date="2018-08" db="EMBL/GenBank/DDBJ databases">
        <title>Aphanomyces genome sequencing and annotation.</title>
        <authorList>
            <person name="Minardi D."/>
            <person name="Oidtmann B."/>
            <person name="Van Der Giezen M."/>
            <person name="Studholme D.J."/>
        </authorList>
    </citation>
    <scope>NUCLEOTIDE SEQUENCE [LARGE SCALE GENOMIC DNA]</scope>
    <source>
        <strain evidence="19 20">Kv</strain>
    </source>
</reference>
<dbReference type="InterPro" id="IPR036962">
    <property type="entry name" value="Glyco_hydro_3_N_sf"/>
</dbReference>
<keyword evidence="4" id="KW-0285">Flavoprotein</keyword>
<dbReference type="Gene3D" id="1.20.140.10">
    <property type="entry name" value="Butyryl-CoA Dehydrogenase, subunit A, domain 3"/>
    <property type="match status" value="1"/>
</dbReference>
<comment type="pathway">
    <text evidence="11">Amino-acid metabolism; lysine degradation.</text>
</comment>
<dbReference type="GO" id="GO:0000062">
    <property type="term" value="F:fatty-acyl-CoA binding"/>
    <property type="evidence" value="ECO:0007669"/>
    <property type="project" value="TreeGrafter"/>
</dbReference>
<keyword evidence="7" id="KW-0809">Transit peptide</keyword>
<dbReference type="Gene3D" id="3.40.50.1700">
    <property type="entry name" value="Glycoside hydrolase family 3 C-terminal domain"/>
    <property type="match status" value="1"/>
</dbReference>
<accession>A0A396ZTM6</accession>
<dbReference type="PROSITE" id="PS00073">
    <property type="entry name" value="ACYL_COA_DH_2"/>
    <property type="match status" value="1"/>
</dbReference>
<dbReference type="Pfam" id="PF01915">
    <property type="entry name" value="Glyco_hydro_3_C"/>
    <property type="match status" value="1"/>
</dbReference>
<dbReference type="GO" id="GO:0005975">
    <property type="term" value="P:carbohydrate metabolic process"/>
    <property type="evidence" value="ECO:0007669"/>
    <property type="project" value="InterPro"/>
</dbReference>
<dbReference type="GO" id="GO:0046949">
    <property type="term" value="P:fatty-acyl-CoA biosynthetic process"/>
    <property type="evidence" value="ECO:0007669"/>
    <property type="project" value="TreeGrafter"/>
</dbReference>
<evidence type="ECO:0000256" key="9">
    <source>
        <dbReference type="ARBA" id="ARBA00023128"/>
    </source>
</evidence>
<evidence type="ECO:0000256" key="5">
    <source>
        <dbReference type="ARBA" id="ARBA00022801"/>
    </source>
</evidence>
<dbReference type="InterPro" id="IPR006091">
    <property type="entry name" value="Acyl-CoA_Oxase/DH_mid-dom"/>
</dbReference>
<dbReference type="Pfam" id="PF02771">
    <property type="entry name" value="Acyl-CoA_dh_N"/>
    <property type="match status" value="1"/>
</dbReference>
<organism evidence="19 20">
    <name type="scientific">Aphanomyces astaci</name>
    <name type="common">Crayfish plague agent</name>
    <dbReference type="NCBI Taxonomy" id="112090"/>
    <lineage>
        <taxon>Eukaryota</taxon>
        <taxon>Sar</taxon>
        <taxon>Stramenopiles</taxon>
        <taxon>Oomycota</taxon>
        <taxon>Saprolegniomycetes</taxon>
        <taxon>Saprolegniales</taxon>
        <taxon>Verrucalvaceae</taxon>
        <taxon>Aphanomyces</taxon>
    </lineage>
</organism>
<comment type="similarity">
    <text evidence="3">Belongs to the acyl-CoA dehydrogenase family.</text>
</comment>
<dbReference type="GO" id="GO:0005759">
    <property type="term" value="C:mitochondrial matrix"/>
    <property type="evidence" value="ECO:0007669"/>
    <property type="project" value="UniProtKB-SubCell"/>
</dbReference>
<comment type="cofactor">
    <cofactor evidence="1">
        <name>FAD</name>
        <dbReference type="ChEBI" id="CHEBI:57692"/>
    </cofactor>
</comment>
<dbReference type="InterPro" id="IPR006089">
    <property type="entry name" value="Acyl-CoA_DH_CS"/>
</dbReference>
<dbReference type="Proteomes" id="UP000265427">
    <property type="component" value="Unassembled WGS sequence"/>
</dbReference>
<keyword evidence="10" id="KW-0326">Glycosidase</keyword>
<keyword evidence="6" id="KW-0274">FAD</keyword>
<dbReference type="PANTHER" id="PTHR42807">
    <property type="entry name" value="GLUTARYL-COA DEHYDROGENASE, MITOCHONDRIAL"/>
    <property type="match status" value="1"/>
</dbReference>
<dbReference type="SUPFAM" id="SSF52279">
    <property type="entry name" value="Beta-D-glucan exohydrolase, C-terminal domain"/>
    <property type="match status" value="1"/>
</dbReference>
<dbReference type="InterPro" id="IPR052033">
    <property type="entry name" value="Glutaryl-CoA_DH_mitochondrial"/>
</dbReference>
<evidence type="ECO:0000256" key="14">
    <source>
        <dbReference type="ARBA" id="ARBA00049493"/>
    </source>
</evidence>
<evidence type="ECO:0000256" key="4">
    <source>
        <dbReference type="ARBA" id="ARBA00022630"/>
    </source>
</evidence>
<dbReference type="FunFam" id="1.10.540.10:FF:000026">
    <property type="entry name" value="Acyl-CoA dehydrogenase medium chain"/>
    <property type="match status" value="1"/>
</dbReference>
<evidence type="ECO:0000256" key="2">
    <source>
        <dbReference type="ARBA" id="ARBA00004305"/>
    </source>
</evidence>
<dbReference type="Gene3D" id="1.10.540.10">
    <property type="entry name" value="Acyl-CoA dehydrogenase/oxidase, N-terminal domain"/>
    <property type="match status" value="1"/>
</dbReference>
<dbReference type="GO" id="GO:0050660">
    <property type="term" value="F:flavin adenine dinucleotide binding"/>
    <property type="evidence" value="ECO:0007669"/>
    <property type="project" value="InterPro"/>
</dbReference>
<evidence type="ECO:0000256" key="8">
    <source>
        <dbReference type="ARBA" id="ARBA00023002"/>
    </source>
</evidence>
<dbReference type="PANTHER" id="PTHR42807:SF1">
    <property type="entry name" value="GLUTARYL-COA DEHYDROGENASE, MITOCHONDRIAL"/>
    <property type="match status" value="1"/>
</dbReference>
<evidence type="ECO:0000256" key="3">
    <source>
        <dbReference type="ARBA" id="ARBA00009347"/>
    </source>
</evidence>
<dbReference type="GO" id="GO:0033539">
    <property type="term" value="P:fatty acid beta-oxidation using acyl-CoA dehydrogenase"/>
    <property type="evidence" value="ECO:0007669"/>
    <property type="project" value="TreeGrafter"/>
</dbReference>
<keyword evidence="9" id="KW-0496">Mitochondrion</keyword>
<evidence type="ECO:0000256" key="1">
    <source>
        <dbReference type="ARBA" id="ARBA00001974"/>
    </source>
</evidence>
<proteinExistence type="inferred from homology"/>
<name>A0A396ZTM6_APHAT</name>
<dbReference type="SUPFAM" id="SSF51445">
    <property type="entry name" value="(Trans)glycosidases"/>
    <property type="match status" value="1"/>
</dbReference>
<evidence type="ECO:0000256" key="13">
    <source>
        <dbReference type="ARBA" id="ARBA00039033"/>
    </source>
</evidence>
<dbReference type="FunFam" id="3.40.50.1700:FF:000006">
    <property type="entry name" value="Lysosomal beta glucosidase"/>
    <property type="match status" value="1"/>
</dbReference>
<evidence type="ECO:0000256" key="6">
    <source>
        <dbReference type="ARBA" id="ARBA00022827"/>
    </source>
</evidence>
<evidence type="ECO:0000313" key="20">
    <source>
        <dbReference type="Proteomes" id="UP000265427"/>
    </source>
</evidence>
<dbReference type="VEuPathDB" id="FungiDB:H257_03895"/>
<dbReference type="GO" id="GO:0004553">
    <property type="term" value="F:hydrolase activity, hydrolyzing O-glycosyl compounds"/>
    <property type="evidence" value="ECO:0007669"/>
    <property type="project" value="InterPro"/>
</dbReference>
<evidence type="ECO:0000259" key="18">
    <source>
        <dbReference type="Pfam" id="PF02771"/>
    </source>
</evidence>
<evidence type="ECO:0000256" key="7">
    <source>
        <dbReference type="ARBA" id="ARBA00022946"/>
    </source>
</evidence>